<dbReference type="EC" id="3.6.1.-" evidence="6"/>
<evidence type="ECO:0000313" key="7">
    <source>
        <dbReference type="Proteomes" id="UP000254817"/>
    </source>
</evidence>
<dbReference type="AlphaFoldDB" id="A0A376MMC3"/>
<dbReference type="Gene3D" id="3.40.50.300">
    <property type="entry name" value="P-loop containing nucleotide triphosphate hydrolases"/>
    <property type="match status" value="1"/>
</dbReference>
<dbReference type="GO" id="GO:0016787">
    <property type="term" value="F:hydrolase activity"/>
    <property type="evidence" value="ECO:0007669"/>
    <property type="project" value="UniProtKB-KW"/>
</dbReference>
<organism evidence="6 7">
    <name type="scientific">Escherichia coli</name>
    <dbReference type="NCBI Taxonomy" id="562"/>
    <lineage>
        <taxon>Bacteria</taxon>
        <taxon>Pseudomonadati</taxon>
        <taxon>Pseudomonadota</taxon>
        <taxon>Gammaproteobacteria</taxon>
        <taxon>Enterobacterales</taxon>
        <taxon>Enterobacteriaceae</taxon>
        <taxon>Escherichia</taxon>
    </lineage>
</organism>
<evidence type="ECO:0000256" key="2">
    <source>
        <dbReference type="ARBA" id="ARBA00022801"/>
    </source>
</evidence>
<evidence type="ECO:0000256" key="1">
    <source>
        <dbReference type="ARBA" id="ARBA00022741"/>
    </source>
</evidence>
<sequence length="104" mass="12133">MVGMEEGFLPHQSSIDEDNIDEERRLAYVGITRAQKELTFTLCKERRQYGELVRPEPSRFLLELPQDDLIWEQERKVVSAEERMQKGQSHLANLKAMMAAKRGK</sequence>
<accession>A0A376MMC3</accession>
<dbReference type="EMBL" id="UGAW01000001">
    <property type="protein sequence ID" value="STG51497.1"/>
    <property type="molecule type" value="Genomic_DNA"/>
</dbReference>
<gene>
    <name evidence="6" type="primary">rep_4</name>
    <name evidence="6" type="ORF">NCTC11112_01943</name>
</gene>
<dbReference type="InterPro" id="IPR027417">
    <property type="entry name" value="P-loop_NTPase"/>
</dbReference>
<dbReference type="EC" id="3.6.4.12" evidence="6"/>
<keyword evidence="2 6" id="KW-0378">Hydrolase</keyword>
<evidence type="ECO:0000256" key="3">
    <source>
        <dbReference type="ARBA" id="ARBA00022806"/>
    </source>
</evidence>
<dbReference type="GO" id="GO:0005524">
    <property type="term" value="F:ATP binding"/>
    <property type="evidence" value="ECO:0007669"/>
    <property type="project" value="UniProtKB-KW"/>
</dbReference>
<dbReference type="GO" id="GO:0000725">
    <property type="term" value="P:recombinational repair"/>
    <property type="evidence" value="ECO:0007669"/>
    <property type="project" value="TreeGrafter"/>
</dbReference>
<keyword evidence="4" id="KW-0067">ATP-binding</keyword>
<dbReference type="Pfam" id="PF13361">
    <property type="entry name" value="UvrD_C"/>
    <property type="match status" value="1"/>
</dbReference>
<proteinExistence type="predicted"/>
<evidence type="ECO:0000259" key="5">
    <source>
        <dbReference type="Pfam" id="PF13361"/>
    </source>
</evidence>
<keyword evidence="1" id="KW-0547">Nucleotide-binding</keyword>
<protein>
    <submittedName>
        <fullName evidence="6">ATP-dependent DNA helicase</fullName>
        <ecNumber evidence="6">3.6.1.-</ecNumber>
        <ecNumber evidence="6">3.6.4.12</ecNumber>
    </submittedName>
</protein>
<dbReference type="GO" id="GO:0003677">
    <property type="term" value="F:DNA binding"/>
    <property type="evidence" value="ECO:0007669"/>
    <property type="project" value="InterPro"/>
</dbReference>
<evidence type="ECO:0000256" key="4">
    <source>
        <dbReference type="ARBA" id="ARBA00022840"/>
    </source>
</evidence>
<dbReference type="GO" id="GO:0005829">
    <property type="term" value="C:cytosol"/>
    <property type="evidence" value="ECO:0007669"/>
    <property type="project" value="TreeGrafter"/>
</dbReference>
<feature type="domain" description="UvrD-like helicase C-terminal" evidence="5">
    <location>
        <begin position="1"/>
        <end position="44"/>
    </location>
</feature>
<dbReference type="PANTHER" id="PTHR11070:SF64">
    <property type="entry name" value="ATP-DEPENDENT DNA HELICASE REP"/>
    <property type="match status" value="1"/>
</dbReference>
<dbReference type="GO" id="GO:0043138">
    <property type="term" value="F:3'-5' DNA helicase activity"/>
    <property type="evidence" value="ECO:0007669"/>
    <property type="project" value="TreeGrafter"/>
</dbReference>
<dbReference type="InterPro" id="IPR014017">
    <property type="entry name" value="DNA_helicase_UvrD-like_C"/>
</dbReference>
<dbReference type="Proteomes" id="UP000254817">
    <property type="component" value="Unassembled WGS sequence"/>
</dbReference>
<evidence type="ECO:0000313" key="6">
    <source>
        <dbReference type="EMBL" id="STG51497.1"/>
    </source>
</evidence>
<dbReference type="SUPFAM" id="SSF52540">
    <property type="entry name" value="P-loop containing nucleoside triphosphate hydrolases"/>
    <property type="match status" value="1"/>
</dbReference>
<dbReference type="InterPro" id="IPR000212">
    <property type="entry name" value="DNA_helicase_UvrD/REP"/>
</dbReference>
<dbReference type="PANTHER" id="PTHR11070">
    <property type="entry name" value="UVRD / RECB / PCRA DNA HELICASE FAMILY MEMBER"/>
    <property type="match status" value="1"/>
</dbReference>
<name>A0A376MMC3_ECOLX</name>
<reference evidence="6 7" key="1">
    <citation type="submission" date="2018-06" db="EMBL/GenBank/DDBJ databases">
        <authorList>
            <consortium name="Pathogen Informatics"/>
            <person name="Doyle S."/>
        </authorList>
    </citation>
    <scope>NUCLEOTIDE SEQUENCE [LARGE SCALE GENOMIC DNA]</scope>
    <source>
        <strain evidence="6 7">NCTC11112</strain>
    </source>
</reference>
<keyword evidence="3 6" id="KW-0347">Helicase</keyword>